<proteinExistence type="predicted"/>
<dbReference type="GeneID" id="93400339"/>
<protein>
    <recommendedName>
        <fullName evidence="4">Lipoprotein LppJ</fullName>
    </recommendedName>
</protein>
<keyword evidence="3" id="KW-1185">Reference proteome</keyword>
<accession>A0ABM7KEG7</accession>
<gene>
    <name evidence="2" type="ORF">MPRI_48290</name>
</gene>
<feature type="region of interest" description="Disordered" evidence="1">
    <location>
        <begin position="1"/>
        <end position="21"/>
    </location>
</feature>
<evidence type="ECO:0000313" key="3">
    <source>
        <dbReference type="Proteomes" id="UP000466578"/>
    </source>
</evidence>
<dbReference type="EMBL" id="AP022597">
    <property type="protein sequence ID" value="BBY72642.1"/>
    <property type="molecule type" value="Genomic_DNA"/>
</dbReference>
<feature type="compositionally biased region" description="Pro residues" evidence="1">
    <location>
        <begin position="1"/>
        <end position="11"/>
    </location>
</feature>
<name>A0ABM7KEG7_9MYCO</name>
<reference evidence="2 3" key="1">
    <citation type="journal article" date="2019" name="Emerg. Microbes Infect.">
        <title>Comprehensive subspecies identification of 175 nontuberculous mycobacteria species based on 7547 genomic profiles.</title>
        <authorList>
            <person name="Matsumoto Y."/>
            <person name="Kinjo T."/>
            <person name="Motooka D."/>
            <person name="Nabeya D."/>
            <person name="Jung N."/>
            <person name="Uechi K."/>
            <person name="Horii T."/>
            <person name="Iida T."/>
            <person name="Fujita J."/>
            <person name="Nakamura S."/>
        </authorList>
    </citation>
    <scope>NUCLEOTIDE SEQUENCE [LARGE SCALE GENOMIC DNA]</scope>
    <source>
        <strain evidence="2 3">JCM 30622</strain>
    </source>
</reference>
<dbReference type="Proteomes" id="UP000466578">
    <property type="component" value="Chromosome"/>
</dbReference>
<sequence>MEPTPIAPSPKIPKSQQEAQDSLVRYLQKTVDGLPPGTVLDTSDTIGGSNLGCDDNYTGPGPGPGPAEFSLFAKVIGPAGMKPADLIAHAGELWRSWGITVIERDGFEKPNQFGYFPDGYHIQIKAAYPPDYPPTIVATSPCLPGDLRRDGLPVPKVIQQGSPGS</sequence>
<dbReference type="RefSeq" id="WP_014385068.1">
    <property type="nucleotide sequence ID" value="NC_016948.1"/>
</dbReference>
<organism evidence="2 3">
    <name type="scientific">Mycobacterium paraintracellulare</name>
    <dbReference type="NCBI Taxonomy" id="1138383"/>
    <lineage>
        <taxon>Bacteria</taxon>
        <taxon>Bacillati</taxon>
        <taxon>Actinomycetota</taxon>
        <taxon>Actinomycetes</taxon>
        <taxon>Mycobacteriales</taxon>
        <taxon>Mycobacteriaceae</taxon>
        <taxon>Mycobacterium</taxon>
        <taxon>Mycobacterium avium complex (MAC)</taxon>
    </lineage>
</organism>
<evidence type="ECO:0000313" key="2">
    <source>
        <dbReference type="EMBL" id="BBY72642.1"/>
    </source>
</evidence>
<evidence type="ECO:0000256" key="1">
    <source>
        <dbReference type="SAM" id="MobiDB-lite"/>
    </source>
</evidence>
<evidence type="ECO:0008006" key="4">
    <source>
        <dbReference type="Google" id="ProtNLM"/>
    </source>
</evidence>